<evidence type="ECO:0000313" key="2">
    <source>
        <dbReference type="EMBL" id="QTX04298.1"/>
    </source>
</evidence>
<proteinExistence type="predicted"/>
<dbReference type="Gene3D" id="3.40.50.12580">
    <property type="match status" value="1"/>
</dbReference>
<protein>
    <submittedName>
        <fullName evidence="2">CDP-glycerol glycerophosphotransferase family protein</fullName>
    </submittedName>
</protein>
<dbReference type="RefSeq" id="WP_210897748.1">
    <property type="nucleotide sequence ID" value="NZ_CP071696.1"/>
</dbReference>
<feature type="compositionally biased region" description="Acidic residues" evidence="1">
    <location>
        <begin position="413"/>
        <end position="433"/>
    </location>
</feature>
<sequence>MGLQKDIRRAVKLAKDIAWSRKAQRRLAAKLAAQPKHEAHRFKIGVYFADGKVNLYQLRQWYRPLARLAERWPVVILSRASGAALELLDESPIPVAYVRKVGDLERFIHAQDLHIVFYVNQNAKNFQMMRYGRRWHVFINHGESDKMYMTTNQFKAYDYALIAGDAARARLGRVLWDYDFDKRAIPIGRPQADHYLDGATLPYTPDEREVVLYAPTWEGDRPSAAYGSIATHGEALVAALLATGRHRVIYRPHPRSGVVDHAYGAANRRIIEAIAAANTADPSAQHVYDDGPDLGWQLAAADMAIVDISAMVYDRLAAGKPLMITRPVHPAADVDTTGYLQACEWLTAEDAPQLTRRIAEVEADAEAQERLRFWVARYFGDTTPGATTARFHGAVEHLMDEWERFAAIHAGEPEVDDAEDPEEPDADAEALVD</sequence>
<feature type="region of interest" description="Disordered" evidence="1">
    <location>
        <begin position="412"/>
        <end position="433"/>
    </location>
</feature>
<gene>
    <name evidence="2" type="ORF">G127AT_13615</name>
</gene>
<dbReference type="EMBL" id="CP071696">
    <property type="protein sequence ID" value="QTX04298.1"/>
    <property type="molecule type" value="Genomic_DNA"/>
</dbReference>
<evidence type="ECO:0000256" key="1">
    <source>
        <dbReference type="SAM" id="MobiDB-lite"/>
    </source>
</evidence>
<dbReference type="KEGG" id="aarc:G127AT_13615"/>
<dbReference type="InterPro" id="IPR007554">
    <property type="entry name" value="Glycerophosphate_synth"/>
</dbReference>
<dbReference type="AlphaFoldDB" id="A0A975IN69"/>
<dbReference type="GO" id="GO:0047355">
    <property type="term" value="F:CDP-glycerol glycerophosphotransferase activity"/>
    <property type="evidence" value="ECO:0007669"/>
    <property type="project" value="InterPro"/>
</dbReference>
<dbReference type="GO" id="GO:0016020">
    <property type="term" value="C:membrane"/>
    <property type="evidence" value="ECO:0007669"/>
    <property type="project" value="InterPro"/>
</dbReference>
<dbReference type="Pfam" id="PF04464">
    <property type="entry name" value="Glyphos_transf"/>
    <property type="match status" value="1"/>
</dbReference>
<dbReference type="InterPro" id="IPR043148">
    <property type="entry name" value="TagF_C"/>
</dbReference>
<reference evidence="2" key="1">
    <citation type="submission" date="2021-03" db="EMBL/GenBank/DDBJ databases">
        <title>Agromyces archimandritus sp. nov., isolated from the cockroach Archimandrita tessellata.</title>
        <authorList>
            <person name="Guzman J."/>
            <person name="Ortuzar M."/>
            <person name="Poehlein A."/>
            <person name="Daniel R."/>
            <person name="Trujillo M."/>
            <person name="Vilcinskas A."/>
        </authorList>
    </citation>
    <scope>NUCLEOTIDE SEQUENCE</scope>
    <source>
        <strain evidence="2">G127AT</strain>
    </source>
</reference>
<dbReference type="Proteomes" id="UP000671914">
    <property type="component" value="Chromosome"/>
</dbReference>
<dbReference type="SUPFAM" id="SSF53756">
    <property type="entry name" value="UDP-Glycosyltransferase/glycogen phosphorylase"/>
    <property type="match status" value="1"/>
</dbReference>
<name>A0A975IN69_9MICO</name>
<organism evidence="2 3">
    <name type="scientific">Agromyces archimandritae</name>
    <dbReference type="NCBI Taxonomy" id="2781962"/>
    <lineage>
        <taxon>Bacteria</taxon>
        <taxon>Bacillati</taxon>
        <taxon>Actinomycetota</taxon>
        <taxon>Actinomycetes</taxon>
        <taxon>Micrococcales</taxon>
        <taxon>Microbacteriaceae</taxon>
        <taxon>Agromyces</taxon>
    </lineage>
</organism>
<evidence type="ECO:0000313" key="3">
    <source>
        <dbReference type="Proteomes" id="UP000671914"/>
    </source>
</evidence>
<accession>A0A975IN69</accession>
<keyword evidence="3" id="KW-1185">Reference proteome</keyword>